<organism evidence="1 2">
    <name type="scientific">Prevotella intermedia</name>
    <dbReference type="NCBI Taxonomy" id="28131"/>
    <lineage>
        <taxon>Bacteria</taxon>
        <taxon>Pseudomonadati</taxon>
        <taxon>Bacteroidota</taxon>
        <taxon>Bacteroidia</taxon>
        <taxon>Bacteroidales</taxon>
        <taxon>Prevotellaceae</taxon>
        <taxon>Prevotella</taxon>
    </lineage>
</organism>
<keyword evidence="2" id="KW-1185">Reference proteome</keyword>
<proteinExistence type="predicted"/>
<evidence type="ECO:0000313" key="2">
    <source>
        <dbReference type="Proteomes" id="UP000283868"/>
    </source>
</evidence>
<dbReference type="EMBL" id="QXEN01000002">
    <property type="protein sequence ID" value="RRF88253.1"/>
    <property type="molecule type" value="Genomic_DNA"/>
</dbReference>
<comment type="caution">
    <text evidence="1">The sequence shown here is derived from an EMBL/GenBank/DDBJ whole genome shotgun (WGS) entry which is preliminary data.</text>
</comment>
<dbReference type="Proteomes" id="UP000283868">
    <property type="component" value="Unassembled WGS sequence"/>
</dbReference>
<dbReference type="AlphaFoldDB" id="A0A3R7WGJ0"/>
<dbReference type="RefSeq" id="WP_124140193.1">
    <property type="nucleotide sequence ID" value="NZ_QXEM01000018.1"/>
</dbReference>
<protein>
    <submittedName>
        <fullName evidence="1">Uncharacterized protein</fullName>
    </submittedName>
</protein>
<evidence type="ECO:0000313" key="1">
    <source>
        <dbReference type="EMBL" id="RRF88253.1"/>
    </source>
</evidence>
<name>A0A3R7WGJ0_PREIN</name>
<sequence length="287" mass="33182">MVQIVQNKERRRQFADEHNRGGNLYIRARVHAADRNATIETAMACGMEEADFIRSRYFGLRPRLKLTEGQLRGLSILNYCRIDMVNFGNAYKKMSAEARAIMNRHVPNMEKWLSVNRTVAAKCREFYEEAIADNKLPREESLPIITFEKETHTPPSKSTGPYDSMMRAKVSEIEKRHALVLAASAGMTESEMLRSRCIGYSPKLRMTEHQERCLHKLAKSRTNIIKVSDYLETLTIEQRKTVFTDAAFMLKWLAAVNPVVEACRMFVKDCVRKKKTRNRKSKLEEKS</sequence>
<reference evidence="1 2" key="1">
    <citation type="submission" date="2018-08" db="EMBL/GenBank/DDBJ databases">
        <title>Comparative analysis of Prevotella intermedia strains.</title>
        <authorList>
            <person name="Moon J.-H."/>
            <person name="Lee J.-H."/>
        </authorList>
    </citation>
    <scope>NUCLEOTIDE SEQUENCE [LARGE SCALE GENOMIC DNA]</scope>
    <source>
        <strain evidence="1 2">ATCC 15033</strain>
    </source>
</reference>
<accession>A0A3R7WGJ0</accession>
<gene>
    <name evidence="1" type="ORF">D2S45_02795</name>
</gene>